<evidence type="ECO:0000256" key="2">
    <source>
        <dbReference type="ARBA" id="ARBA00023015"/>
    </source>
</evidence>
<gene>
    <name evidence="6" type="ORF">SERN_0585</name>
</gene>
<dbReference type="InterPro" id="IPR036388">
    <property type="entry name" value="WH-like_DNA-bd_sf"/>
</dbReference>
<dbReference type="Pfam" id="PF03466">
    <property type="entry name" value="LysR_substrate"/>
    <property type="match status" value="1"/>
</dbReference>
<keyword evidence="3" id="KW-0238">DNA-binding</keyword>
<keyword evidence="7" id="KW-1185">Reference proteome</keyword>
<keyword evidence="2" id="KW-0805">Transcription regulation</keyword>
<protein>
    <submittedName>
        <fullName evidence="6">Putative LysR-family transcriptional regulator</fullName>
    </submittedName>
</protein>
<dbReference type="InterPro" id="IPR005119">
    <property type="entry name" value="LysR_subst-bd"/>
</dbReference>
<name>A0A4Z1E7D0_9MICO</name>
<dbReference type="GO" id="GO:0003700">
    <property type="term" value="F:DNA-binding transcription factor activity"/>
    <property type="evidence" value="ECO:0007669"/>
    <property type="project" value="InterPro"/>
</dbReference>
<dbReference type="Pfam" id="PF00126">
    <property type="entry name" value="HTH_1"/>
    <property type="match status" value="1"/>
</dbReference>
<reference evidence="6 7" key="1">
    <citation type="submission" date="2018-11" db="EMBL/GenBank/DDBJ databases">
        <title>Complete genome sequencing of the Actinobacteria Serinibacter sp. K3-2.</title>
        <authorList>
            <person name="Rakitin A.L."/>
            <person name="Beletsky A.V."/>
            <person name="Mardanov A.V."/>
            <person name="Ravin N.V."/>
            <person name="Gromova A.S."/>
            <person name="Filippova S.N."/>
            <person name="Gal'Chenko V.F."/>
        </authorList>
    </citation>
    <scope>NUCLEOTIDE SEQUENCE [LARGE SCALE GENOMIC DNA]</scope>
    <source>
        <strain evidence="6 7">K3-2</strain>
    </source>
</reference>
<dbReference type="OrthoDB" id="4131546at2"/>
<dbReference type="SUPFAM" id="SSF53850">
    <property type="entry name" value="Periplasmic binding protein-like II"/>
    <property type="match status" value="1"/>
</dbReference>
<dbReference type="GO" id="GO:0032993">
    <property type="term" value="C:protein-DNA complex"/>
    <property type="evidence" value="ECO:0007669"/>
    <property type="project" value="TreeGrafter"/>
</dbReference>
<feature type="domain" description="HTH lysR-type" evidence="5">
    <location>
        <begin position="2"/>
        <end position="59"/>
    </location>
</feature>
<keyword evidence="4" id="KW-0804">Transcription</keyword>
<evidence type="ECO:0000259" key="5">
    <source>
        <dbReference type="PROSITE" id="PS50931"/>
    </source>
</evidence>
<dbReference type="EMBL" id="RHPJ01000001">
    <property type="protein sequence ID" value="TGO06393.1"/>
    <property type="molecule type" value="Genomic_DNA"/>
</dbReference>
<proteinExistence type="inferred from homology"/>
<dbReference type="Gene3D" id="3.40.190.10">
    <property type="entry name" value="Periplasmic binding protein-like II"/>
    <property type="match status" value="2"/>
</dbReference>
<comment type="caution">
    <text evidence="6">The sequence shown here is derived from an EMBL/GenBank/DDBJ whole genome shotgun (WGS) entry which is preliminary data.</text>
</comment>
<evidence type="ECO:0000313" key="7">
    <source>
        <dbReference type="Proteomes" id="UP000297318"/>
    </source>
</evidence>
<dbReference type="PANTHER" id="PTHR30346">
    <property type="entry name" value="TRANSCRIPTIONAL DUAL REGULATOR HCAR-RELATED"/>
    <property type="match status" value="1"/>
</dbReference>
<dbReference type="AlphaFoldDB" id="A0A4Z1E7D0"/>
<accession>A0A4Z1E7D0</accession>
<evidence type="ECO:0000256" key="1">
    <source>
        <dbReference type="ARBA" id="ARBA00009437"/>
    </source>
</evidence>
<dbReference type="GO" id="GO:0003677">
    <property type="term" value="F:DNA binding"/>
    <property type="evidence" value="ECO:0007669"/>
    <property type="project" value="UniProtKB-KW"/>
</dbReference>
<dbReference type="PANTHER" id="PTHR30346:SF29">
    <property type="entry name" value="LYSR SUBSTRATE-BINDING"/>
    <property type="match status" value="1"/>
</dbReference>
<dbReference type="InterPro" id="IPR036390">
    <property type="entry name" value="WH_DNA-bd_sf"/>
</dbReference>
<evidence type="ECO:0000256" key="4">
    <source>
        <dbReference type="ARBA" id="ARBA00023163"/>
    </source>
</evidence>
<dbReference type="PROSITE" id="PS50931">
    <property type="entry name" value="HTH_LYSR"/>
    <property type="match status" value="1"/>
</dbReference>
<organism evidence="6 7">
    <name type="scientific">Serinibacter arcticus</name>
    <dbReference type="NCBI Taxonomy" id="1655435"/>
    <lineage>
        <taxon>Bacteria</taxon>
        <taxon>Bacillati</taxon>
        <taxon>Actinomycetota</taxon>
        <taxon>Actinomycetes</taxon>
        <taxon>Micrococcales</taxon>
        <taxon>Beutenbergiaceae</taxon>
        <taxon>Serinibacter</taxon>
    </lineage>
</organism>
<evidence type="ECO:0000313" key="6">
    <source>
        <dbReference type="EMBL" id="TGO06393.1"/>
    </source>
</evidence>
<dbReference type="SUPFAM" id="SSF46785">
    <property type="entry name" value="Winged helix' DNA-binding domain"/>
    <property type="match status" value="1"/>
</dbReference>
<dbReference type="Gene3D" id="1.10.10.10">
    <property type="entry name" value="Winged helix-like DNA-binding domain superfamily/Winged helix DNA-binding domain"/>
    <property type="match status" value="1"/>
</dbReference>
<comment type="similarity">
    <text evidence="1">Belongs to the LysR transcriptional regulatory family.</text>
</comment>
<dbReference type="RefSeq" id="WP_135848605.1">
    <property type="nucleotide sequence ID" value="NZ_RHPJ01000001.1"/>
</dbReference>
<dbReference type="InterPro" id="IPR000847">
    <property type="entry name" value="LysR_HTH_N"/>
</dbReference>
<evidence type="ECO:0000256" key="3">
    <source>
        <dbReference type="ARBA" id="ARBA00023125"/>
    </source>
</evidence>
<sequence length="308" mass="33210">MIDPLSLRVLIAVCDTGSVTRAARLLAYSAPNITQHLRKLEKALGAPMVVRAGRGIVLTPEALGVVERARGIVDDLEQLRVAAAVEAEPNGRFRIAAFPTALRQMVIPAIAQARTDYPLLDLVPTELEPEPAFDLLGIGRVDAVLAKALGTSQVTAPGSDRLTRIRLGTDPLDVVVPRGHRLAGRPGVHLVELARERLAITPQEDPYGAWIASHSPDLLELVGRAFEAVELQSLVRYVELGLAVTVLPRMGRPHLPESVVSVPLDDDDAFRTIELHVRSIAARSRTVTAVVDMLRTHLREGGGDAGRS</sequence>
<dbReference type="Proteomes" id="UP000297318">
    <property type="component" value="Unassembled WGS sequence"/>
</dbReference>